<name>A0ABS4NAK9_9THEO</name>
<evidence type="ECO:0000313" key="3">
    <source>
        <dbReference type="Proteomes" id="UP001166402"/>
    </source>
</evidence>
<accession>A0ABS4NAK9</accession>
<dbReference type="EMBL" id="JAGGLT010000001">
    <property type="protein sequence ID" value="MBP2070696.1"/>
    <property type="molecule type" value="Genomic_DNA"/>
</dbReference>
<organism evidence="2 3">
    <name type="scientific">Thermoanaerobacterium butyriciformans</name>
    <dbReference type="NCBI Taxonomy" id="1702242"/>
    <lineage>
        <taxon>Bacteria</taxon>
        <taxon>Bacillati</taxon>
        <taxon>Bacillota</taxon>
        <taxon>Clostridia</taxon>
        <taxon>Thermoanaerobacterales</taxon>
        <taxon>Thermoanaerobacteraceae</taxon>
        <taxon>Thermoanaerobacterium</taxon>
    </lineage>
</organism>
<dbReference type="InterPro" id="IPR054566">
    <property type="entry name" value="ManC/GMP-like_b-helix"/>
</dbReference>
<reference evidence="2" key="1">
    <citation type="submission" date="2021-03" db="EMBL/GenBank/DDBJ databases">
        <title>Genomic Encyclopedia of Type Strains, Phase IV (KMG-IV): sequencing the most valuable type-strain genomes for metagenomic binning, comparative biology and taxonomic classification.</title>
        <authorList>
            <person name="Goeker M."/>
        </authorList>
    </citation>
    <scope>NUCLEOTIDE SEQUENCE</scope>
    <source>
        <strain evidence="2">DSM 101588</strain>
    </source>
</reference>
<evidence type="ECO:0000259" key="1">
    <source>
        <dbReference type="Pfam" id="PF22640"/>
    </source>
</evidence>
<evidence type="ECO:0000313" key="2">
    <source>
        <dbReference type="EMBL" id="MBP2070696.1"/>
    </source>
</evidence>
<dbReference type="Proteomes" id="UP001166402">
    <property type="component" value="Unassembled WGS sequence"/>
</dbReference>
<comment type="caution">
    <text evidence="2">The sequence shown here is derived from an EMBL/GenBank/DDBJ whole genome shotgun (WGS) entry which is preliminary data.</text>
</comment>
<protein>
    <recommendedName>
        <fullName evidence="1">MannoseP isomerase/GMP-like beta-helix domain-containing protein</fullName>
    </recommendedName>
</protein>
<keyword evidence="3" id="KW-1185">Reference proteome</keyword>
<gene>
    <name evidence="2" type="ORF">J2Z80_000194</name>
</gene>
<sequence length="44" mass="5201">MQPFCIENVIILYIENAFLICSKDKVQNVKDILKELERGKVEYL</sequence>
<dbReference type="SUPFAM" id="SSF159283">
    <property type="entry name" value="Guanosine diphospho-D-mannose pyrophosphorylase/mannose-6-phosphate isomerase linker domain"/>
    <property type="match status" value="1"/>
</dbReference>
<proteinExistence type="predicted"/>
<dbReference type="Pfam" id="PF22640">
    <property type="entry name" value="ManC_GMP_beta-helix"/>
    <property type="match status" value="1"/>
</dbReference>
<feature type="domain" description="MannoseP isomerase/GMP-like beta-helix" evidence="1">
    <location>
        <begin position="6"/>
        <end position="36"/>
    </location>
</feature>